<dbReference type="GO" id="GO:0030015">
    <property type="term" value="C:CCR4-NOT core complex"/>
    <property type="evidence" value="ECO:0007669"/>
    <property type="project" value="InterPro"/>
</dbReference>
<proteinExistence type="inferred from homology"/>
<dbReference type="InterPro" id="IPR040168">
    <property type="entry name" value="Not2/3/5"/>
</dbReference>
<feature type="compositionally biased region" description="Polar residues" evidence="4">
    <location>
        <begin position="1"/>
        <end position="18"/>
    </location>
</feature>
<feature type="region of interest" description="Disordered" evidence="4">
    <location>
        <begin position="148"/>
        <end position="213"/>
    </location>
</feature>
<accession>A0AA38H6X0</accession>
<evidence type="ECO:0000313" key="6">
    <source>
        <dbReference type="EMBL" id="KAI9635260.1"/>
    </source>
</evidence>
<keyword evidence="3" id="KW-0804">Transcription</keyword>
<evidence type="ECO:0000259" key="5">
    <source>
        <dbReference type="Pfam" id="PF04153"/>
    </source>
</evidence>
<comment type="caution">
    <text evidence="6">The sequence shown here is derived from an EMBL/GenBank/DDBJ whole genome shotgun (WGS) entry which is preliminary data.</text>
</comment>
<gene>
    <name evidence="6" type="ORF">MKK02DRAFT_43941</name>
</gene>
<evidence type="ECO:0000256" key="4">
    <source>
        <dbReference type="SAM" id="MobiDB-lite"/>
    </source>
</evidence>
<comment type="similarity">
    <text evidence="1">Belongs to the CNOT2/3/5 family.</text>
</comment>
<evidence type="ECO:0000256" key="2">
    <source>
        <dbReference type="ARBA" id="ARBA00023015"/>
    </source>
</evidence>
<dbReference type="PANTHER" id="PTHR23326">
    <property type="entry name" value="CCR4 NOT-RELATED"/>
    <property type="match status" value="1"/>
</dbReference>
<feature type="region of interest" description="Disordered" evidence="4">
    <location>
        <begin position="1"/>
        <end position="124"/>
    </location>
</feature>
<feature type="domain" description="NOT2/NOT3/NOT5 C-terminal" evidence="5">
    <location>
        <begin position="279"/>
        <end position="407"/>
    </location>
</feature>
<dbReference type="InterPro" id="IPR038635">
    <property type="entry name" value="CCR4-NOT_su2/3/5_C_sf"/>
</dbReference>
<dbReference type="InterPro" id="IPR007282">
    <property type="entry name" value="NOT2/3/5_C"/>
</dbReference>
<keyword evidence="2" id="KW-0805">Transcription regulation</keyword>
<feature type="compositionally biased region" description="Basic and acidic residues" evidence="4">
    <location>
        <begin position="435"/>
        <end position="446"/>
    </location>
</feature>
<dbReference type="GeneID" id="77731893"/>
<feature type="compositionally biased region" description="Gly residues" evidence="4">
    <location>
        <begin position="453"/>
        <end position="462"/>
    </location>
</feature>
<protein>
    <recommendedName>
        <fullName evidence="5">NOT2/NOT3/NOT5 C-terminal domain-containing protein</fullName>
    </recommendedName>
</protein>
<dbReference type="Gene3D" id="2.30.30.1020">
    <property type="entry name" value="CCR4-NOT complex subunit 2/3/5, C-terminal domain"/>
    <property type="match status" value="1"/>
</dbReference>
<dbReference type="EMBL" id="JAKWFO010000005">
    <property type="protein sequence ID" value="KAI9635260.1"/>
    <property type="molecule type" value="Genomic_DNA"/>
</dbReference>
<sequence length="462" mass="49827">MYYATAGQQATQPTNQGATRGMSMGPAGFPPISGGGGGGLARGAPPGFASRTTDPNDFPALGTSLHPSHSSSYATQTQQPQSSPLNQGQHLPQSQQQMYHPGLAPPPGIPGPASQGGSGTNGMLEQLRGEEFPALGSEKDRMANYLRTGASSPPLLANGNNVNGNGNGNGNGASTHSASPSAQTHNPMPELWRQQQQQQQQQQQPQHSPNTAAMRHLHSEPVVRPVQQILSSPVDKWGLKALLYEIKTQMGKTDRGVLMFGEDLSDLGVDVTSDEPLYRTFVTPWQESNQIHSTRLQDMFNIPTHYQFPPPNMAPKMVNLSEDTLFIAFYASPQDTVQLDSAAELYNRGWRYHTELQLWLNGPSLANIDGTDPALANQSSPEWARGPFVYFDPRTLARDRMPDEFMINLNLIEATRQAAVVIGESRAARAAARGADGEREGEEERGQANGVQVGNGGQGFGR</sequence>
<evidence type="ECO:0000313" key="7">
    <source>
        <dbReference type="Proteomes" id="UP001164286"/>
    </source>
</evidence>
<evidence type="ECO:0000256" key="3">
    <source>
        <dbReference type="ARBA" id="ARBA00023163"/>
    </source>
</evidence>
<evidence type="ECO:0000256" key="1">
    <source>
        <dbReference type="ARBA" id="ARBA00007682"/>
    </source>
</evidence>
<reference evidence="6" key="1">
    <citation type="journal article" date="2022" name="G3 (Bethesda)">
        <title>High quality genome of the basidiomycete yeast Dioszegia hungarica PDD-24b-2 isolated from cloud water.</title>
        <authorList>
            <person name="Jarrige D."/>
            <person name="Haridas S."/>
            <person name="Bleykasten-Grosshans C."/>
            <person name="Joly M."/>
            <person name="Nadalig T."/>
            <person name="Sancelme M."/>
            <person name="Vuilleumier S."/>
            <person name="Grigoriev I.V."/>
            <person name="Amato P."/>
            <person name="Bringel F."/>
        </authorList>
    </citation>
    <scope>NUCLEOTIDE SEQUENCE</scope>
    <source>
        <strain evidence="6">PDD-24b-2</strain>
    </source>
</reference>
<dbReference type="AlphaFoldDB" id="A0AA38H6X0"/>
<organism evidence="6 7">
    <name type="scientific">Dioszegia hungarica</name>
    <dbReference type="NCBI Taxonomy" id="4972"/>
    <lineage>
        <taxon>Eukaryota</taxon>
        <taxon>Fungi</taxon>
        <taxon>Dikarya</taxon>
        <taxon>Basidiomycota</taxon>
        <taxon>Agaricomycotina</taxon>
        <taxon>Tremellomycetes</taxon>
        <taxon>Tremellales</taxon>
        <taxon>Bulleribasidiaceae</taxon>
        <taxon>Dioszegia</taxon>
    </lineage>
</organism>
<dbReference type="Pfam" id="PF04153">
    <property type="entry name" value="NOT2_3_5_C"/>
    <property type="match status" value="1"/>
</dbReference>
<name>A0AA38H6X0_9TREE</name>
<feature type="region of interest" description="Disordered" evidence="4">
    <location>
        <begin position="431"/>
        <end position="462"/>
    </location>
</feature>
<feature type="compositionally biased region" description="Polar residues" evidence="4">
    <location>
        <begin position="65"/>
        <end position="98"/>
    </location>
</feature>
<feature type="compositionally biased region" description="Polar residues" evidence="4">
    <location>
        <begin position="173"/>
        <end position="186"/>
    </location>
</feature>
<dbReference type="GO" id="GO:0000289">
    <property type="term" value="P:nuclear-transcribed mRNA poly(A) tail shortening"/>
    <property type="evidence" value="ECO:0007669"/>
    <property type="project" value="UniProtKB-ARBA"/>
</dbReference>
<dbReference type="GO" id="GO:0006355">
    <property type="term" value="P:regulation of DNA-templated transcription"/>
    <property type="evidence" value="ECO:0007669"/>
    <property type="project" value="InterPro"/>
</dbReference>
<keyword evidence="7" id="KW-1185">Reference proteome</keyword>
<dbReference type="Proteomes" id="UP001164286">
    <property type="component" value="Unassembled WGS sequence"/>
</dbReference>
<dbReference type="RefSeq" id="XP_052945037.1">
    <property type="nucleotide sequence ID" value="XM_053092688.1"/>
</dbReference>
<feature type="compositionally biased region" description="Low complexity" evidence="4">
    <location>
        <begin position="194"/>
        <end position="206"/>
    </location>
</feature>